<keyword evidence="2" id="KW-1185">Reference proteome</keyword>
<sequence>ASENSNITYNEELNNEDRGLCVESEEAEKSESELEIMERYKKNS</sequence>
<comment type="caution">
    <text evidence="1">The sequence shown here is derived from an EMBL/GenBank/DDBJ whole genome shotgun (WGS) entry which is preliminary data.</text>
</comment>
<name>A0ACA9LT81_9GLOM</name>
<feature type="non-terminal residue" evidence="1">
    <location>
        <position position="1"/>
    </location>
</feature>
<reference evidence="1" key="1">
    <citation type="submission" date="2021-06" db="EMBL/GenBank/DDBJ databases">
        <authorList>
            <person name="Kallberg Y."/>
            <person name="Tangrot J."/>
            <person name="Rosling A."/>
        </authorList>
    </citation>
    <scope>NUCLEOTIDE SEQUENCE</scope>
    <source>
        <strain evidence="1">IL203A</strain>
    </source>
</reference>
<evidence type="ECO:0000313" key="2">
    <source>
        <dbReference type="Proteomes" id="UP000789702"/>
    </source>
</evidence>
<accession>A0ACA9LT81</accession>
<dbReference type="Proteomes" id="UP000789702">
    <property type="component" value="Unassembled WGS sequence"/>
</dbReference>
<gene>
    <name evidence="1" type="ORF">DHETER_LOCUS5164</name>
</gene>
<dbReference type="EMBL" id="CAJVPU010005556">
    <property type="protein sequence ID" value="CAG8549540.1"/>
    <property type="molecule type" value="Genomic_DNA"/>
</dbReference>
<organism evidence="1 2">
    <name type="scientific">Dentiscutata heterogama</name>
    <dbReference type="NCBI Taxonomy" id="1316150"/>
    <lineage>
        <taxon>Eukaryota</taxon>
        <taxon>Fungi</taxon>
        <taxon>Fungi incertae sedis</taxon>
        <taxon>Mucoromycota</taxon>
        <taxon>Glomeromycotina</taxon>
        <taxon>Glomeromycetes</taxon>
        <taxon>Diversisporales</taxon>
        <taxon>Gigasporaceae</taxon>
        <taxon>Dentiscutata</taxon>
    </lineage>
</organism>
<proteinExistence type="predicted"/>
<protein>
    <submittedName>
        <fullName evidence="1">6662_t:CDS:1</fullName>
    </submittedName>
</protein>
<evidence type="ECO:0000313" key="1">
    <source>
        <dbReference type="EMBL" id="CAG8549540.1"/>
    </source>
</evidence>